<dbReference type="SUPFAM" id="SSF47413">
    <property type="entry name" value="lambda repressor-like DNA-binding domains"/>
    <property type="match status" value="1"/>
</dbReference>
<feature type="domain" description="HTH lacI-type" evidence="4">
    <location>
        <begin position="10"/>
        <end position="63"/>
    </location>
</feature>
<dbReference type="InParanoid" id="D9QH26"/>
<dbReference type="BioCyc" id="BSUB633149:G1GM8-1671-MONOMER"/>
<keyword evidence="3" id="KW-0804">Transcription</keyword>
<dbReference type="InterPro" id="IPR010982">
    <property type="entry name" value="Lambda_DNA-bd_dom_sf"/>
</dbReference>
<keyword evidence="1" id="KW-0805">Transcription regulation</keyword>
<evidence type="ECO:0000313" key="6">
    <source>
        <dbReference type="Proteomes" id="UP000002696"/>
    </source>
</evidence>
<gene>
    <name evidence="5" type="ordered locus">Bresu_1681</name>
</gene>
<dbReference type="PANTHER" id="PTHR30146:SF120">
    <property type="entry name" value="ALANINE RACEMASE"/>
    <property type="match status" value="1"/>
</dbReference>
<dbReference type="Proteomes" id="UP000002696">
    <property type="component" value="Chromosome"/>
</dbReference>
<dbReference type="InterPro" id="IPR028082">
    <property type="entry name" value="Peripla_BP_I"/>
</dbReference>
<dbReference type="SUPFAM" id="SSF53822">
    <property type="entry name" value="Periplasmic binding protein-like I"/>
    <property type="match status" value="1"/>
</dbReference>
<dbReference type="Gene3D" id="3.40.50.2300">
    <property type="match status" value="2"/>
</dbReference>
<dbReference type="PROSITE" id="PS50932">
    <property type="entry name" value="HTH_LACI_2"/>
    <property type="match status" value="1"/>
</dbReference>
<dbReference type="AlphaFoldDB" id="D9QH26"/>
<protein>
    <submittedName>
        <fullName evidence="5">Transcriptional regulator, LacI family</fullName>
    </submittedName>
</protein>
<dbReference type="OrthoDB" id="8433438at2"/>
<dbReference type="GO" id="GO:0003700">
    <property type="term" value="F:DNA-binding transcription factor activity"/>
    <property type="evidence" value="ECO:0007669"/>
    <property type="project" value="TreeGrafter"/>
</dbReference>
<dbReference type="SMART" id="SM00354">
    <property type="entry name" value="HTH_LACI"/>
    <property type="match status" value="1"/>
</dbReference>
<dbReference type="Gene3D" id="1.10.260.40">
    <property type="entry name" value="lambda repressor-like DNA-binding domains"/>
    <property type="match status" value="1"/>
</dbReference>
<dbReference type="PANTHER" id="PTHR30146">
    <property type="entry name" value="LACI-RELATED TRANSCRIPTIONAL REPRESSOR"/>
    <property type="match status" value="1"/>
</dbReference>
<evidence type="ECO:0000256" key="3">
    <source>
        <dbReference type="ARBA" id="ARBA00023163"/>
    </source>
</evidence>
<dbReference type="EMBL" id="CP002102">
    <property type="protein sequence ID" value="ADL00992.1"/>
    <property type="molecule type" value="Genomic_DNA"/>
</dbReference>
<dbReference type="Pfam" id="PF13377">
    <property type="entry name" value="Peripla_BP_3"/>
    <property type="match status" value="1"/>
</dbReference>
<dbReference type="InterPro" id="IPR046335">
    <property type="entry name" value="LacI/GalR-like_sensor"/>
</dbReference>
<proteinExistence type="predicted"/>
<accession>D9QH26</accession>
<dbReference type="STRING" id="633149.Bresu_1681"/>
<dbReference type="GO" id="GO:0000976">
    <property type="term" value="F:transcription cis-regulatory region binding"/>
    <property type="evidence" value="ECO:0007669"/>
    <property type="project" value="TreeGrafter"/>
</dbReference>
<evidence type="ECO:0000259" key="4">
    <source>
        <dbReference type="PROSITE" id="PS50932"/>
    </source>
</evidence>
<name>D9QH26_BRESC</name>
<dbReference type="KEGG" id="bsb:Bresu_1681"/>
<organism evidence="5 6">
    <name type="scientific">Brevundimonas subvibrioides (strain ATCC 15264 / DSM 4735 / LMG 14903 / NBRC 16000 / CB 81)</name>
    <name type="common">Caulobacter subvibrioides</name>
    <dbReference type="NCBI Taxonomy" id="633149"/>
    <lineage>
        <taxon>Bacteria</taxon>
        <taxon>Pseudomonadati</taxon>
        <taxon>Pseudomonadota</taxon>
        <taxon>Alphaproteobacteria</taxon>
        <taxon>Caulobacterales</taxon>
        <taxon>Caulobacteraceae</taxon>
        <taxon>Brevundimonas</taxon>
    </lineage>
</organism>
<keyword evidence="6" id="KW-1185">Reference proteome</keyword>
<dbReference type="InterPro" id="IPR000843">
    <property type="entry name" value="HTH_LacI"/>
</dbReference>
<dbReference type="eggNOG" id="COG1609">
    <property type="taxonomic scope" value="Bacteria"/>
</dbReference>
<dbReference type="Pfam" id="PF00356">
    <property type="entry name" value="LacI"/>
    <property type="match status" value="1"/>
</dbReference>
<evidence type="ECO:0000256" key="2">
    <source>
        <dbReference type="ARBA" id="ARBA00023125"/>
    </source>
</evidence>
<evidence type="ECO:0000313" key="5">
    <source>
        <dbReference type="EMBL" id="ADL00992.1"/>
    </source>
</evidence>
<dbReference type="CDD" id="cd01392">
    <property type="entry name" value="HTH_LacI"/>
    <property type="match status" value="1"/>
</dbReference>
<reference evidence="6" key="1">
    <citation type="journal article" date="2011" name="J. Bacteriol.">
        <title>Genome sequences of eight morphologically diverse alphaproteobacteria.</title>
        <authorList>
            <consortium name="US DOE Joint Genome Institute"/>
            <person name="Brown P.J."/>
            <person name="Kysela D.T."/>
            <person name="Buechlein A."/>
            <person name="Hemmerich C."/>
            <person name="Brun Y.V."/>
        </authorList>
    </citation>
    <scope>NUCLEOTIDE SEQUENCE [LARGE SCALE GENOMIC DNA]</scope>
    <source>
        <strain evidence="6">ATCC 15264 / DSM 4735 / LMG 14903 / NBRC 16000 / CB 81</strain>
    </source>
</reference>
<dbReference type="RefSeq" id="WP_013269094.1">
    <property type="nucleotide sequence ID" value="NC_014375.1"/>
</dbReference>
<evidence type="ECO:0000256" key="1">
    <source>
        <dbReference type="ARBA" id="ARBA00023015"/>
    </source>
</evidence>
<dbReference type="HOGENOM" id="CLU_037628_6_2_5"/>
<sequence>MNDKTAKIGSLADLARIAGLSTSTVSRALAGSPLIRQETRERVAALAREHGYRPNAIGRNLRTGKTQAIAVILPLGHEIGQPVSDPFFITLLGHLADALTRHGYDLLLSRVIPSDDDWLARMTDSGRVDGVLVIGQSDQIETIDAIAARYMPLVVWGAVFPGRVQCTVGTDNRLGGEIATQHLLDAGRRRLAFFGNPDFPELGERYQGFLAAHRALGISPPAHVLPVHLTPQTAYETIGEFLDSGAAIDGVVAATDIIAMSAIRALTERGVSVPEDVAVVGYDDLEIAIHASPALTTIRQDLHAGAEAMVDLLMRRLGGEAAPSVVLQPELIVRDSAPGGLTAIRRSPPRIPGRR</sequence>
<keyword evidence="2" id="KW-0238">DNA-binding</keyword>